<feature type="transmembrane region" description="Helical" evidence="2">
    <location>
        <begin position="72"/>
        <end position="91"/>
    </location>
</feature>
<feature type="region of interest" description="Disordered" evidence="1">
    <location>
        <begin position="1"/>
        <end position="21"/>
    </location>
</feature>
<dbReference type="OrthoDB" id="674517at2"/>
<evidence type="ECO:0000313" key="3">
    <source>
        <dbReference type="EMBL" id="PSL46647.1"/>
    </source>
</evidence>
<evidence type="ECO:0000313" key="4">
    <source>
        <dbReference type="Proteomes" id="UP000240971"/>
    </source>
</evidence>
<sequence>MNSINDPASQKTNKPADDDGPSWGGVIVGLLLGFAGVALIFYRYNQFHSIGDENISITKIEMLIYKTTGKSLWALIAAYALVSVVGFYLAVSNYTKLTAK</sequence>
<keyword evidence="2" id="KW-0812">Transmembrane</keyword>
<comment type="caution">
    <text evidence="3">The sequence shown here is derived from an EMBL/GenBank/DDBJ whole genome shotgun (WGS) entry which is preliminary data.</text>
</comment>
<gene>
    <name evidence="3" type="ORF">CLV51_103628</name>
</gene>
<keyword evidence="2" id="KW-0472">Membrane</keyword>
<feature type="compositionally biased region" description="Polar residues" evidence="1">
    <location>
        <begin position="1"/>
        <end position="13"/>
    </location>
</feature>
<keyword evidence="2" id="KW-1133">Transmembrane helix</keyword>
<feature type="transmembrane region" description="Helical" evidence="2">
    <location>
        <begin position="20"/>
        <end position="42"/>
    </location>
</feature>
<evidence type="ECO:0000256" key="1">
    <source>
        <dbReference type="SAM" id="MobiDB-lite"/>
    </source>
</evidence>
<dbReference type="Proteomes" id="UP000240971">
    <property type="component" value="Unassembled WGS sequence"/>
</dbReference>
<accession>A0A2P8HKA2</accession>
<keyword evidence="4" id="KW-1185">Reference proteome</keyword>
<organism evidence="3 4">
    <name type="scientific">Chitinophaga niastensis</name>
    <dbReference type="NCBI Taxonomy" id="536980"/>
    <lineage>
        <taxon>Bacteria</taxon>
        <taxon>Pseudomonadati</taxon>
        <taxon>Bacteroidota</taxon>
        <taxon>Chitinophagia</taxon>
        <taxon>Chitinophagales</taxon>
        <taxon>Chitinophagaceae</taxon>
        <taxon>Chitinophaga</taxon>
    </lineage>
</organism>
<name>A0A2P8HKA2_CHINA</name>
<proteinExistence type="predicted"/>
<dbReference type="EMBL" id="PYAW01000003">
    <property type="protein sequence ID" value="PSL46647.1"/>
    <property type="molecule type" value="Genomic_DNA"/>
</dbReference>
<dbReference type="AlphaFoldDB" id="A0A2P8HKA2"/>
<evidence type="ECO:0000256" key="2">
    <source>
        <dbReference type="SAM" id="Phobius"/>
    </source>
</evidence>
<dbReference type="RefSeq" id="WP_146151310.1">
    <property type="nucleotide sequence ID" value="NZ_PYAW01000003.1"/>
</dbReference>
<protein>
    <submittedName>
        <fullName evidence="3">Uncharacterized protein</fullName>
    </submittedName>
</protein>
<reference evidence="3 4" key="1">
    <citation type="submission" date="2018-03" db="EMBL/GenBank/DDBJ databases">
        <title>Genomic Encyclopedia of Archaeal and Bacterial Type Strains, Phase II (KMG-II): from individual species to whole genera.</title>
        <authorList>
            <person name="Goeker M."/>
        </authorList>
    </citation>
    <scope>NUCLEOTIDE SEQUENCE [LARGE SCALE GENOMIC DNA]</scope>
    <source>
        <strain evidence="3 4">DSM 24859</strain>
    </source>
</reference>